<dbReference type="Pfam" id="PF00493">
    <property type="entry name" value="MCM"/>
    <property type="match status" value="1"/>
</dbReference>
<evidence type="ECO:0000256" key="1">
    <source>
        <dbReference type="ARBA" id="ARBA00004245"/>
    </source>
</evidence>
<evidence type="ECO:0000256" key="9">
    <source>
        <dbReference type="SAM" id="Coils"/>
    </source>
</evidence>
<comment type="caution">
    <text evidence="12">The sequence shown here is derived from an EMBL/GenBank/DDBJ whole genome shotgun (WGS) entry which is preliminary data.</text>
</comment>
<dbReference type="PANTHER" id="PTHR47970">
    <property type="entry name" value="KINESIN-LIKE PROTEIN KIF11"/>
    <property type="match status" value="1"/>
</dbReference>
<evidence type="ECO:0000313" key="13">
    <source>
        <dbReference type="Proteomes" id="UP000631114"/>
    </source>
</evidence>
<keyword evidence="7" id="KW-0206">Cytoskeleton</keyword>
<comment type="similarity">
    <text evidence="8">Belongs to the TRAFAC class myosin-kinesin ATPase superfamily. Kinesin family.</text>
</comment>
<evidence type="ECO:0000256" key="3">
    <source>
        <dbReference type="ARBA" id="ARBA00022490"/>
    </source>
</evidence>
<gene>
    <name evidence="12" type="ORF">IFM89_030264</name>
</gene>
<accession>A0A835HYC0</accession>
<dbReference type="GO" id="GO:0003678">
    <property type="term" value="F:DNA helicase activity"/>
    <property type="evidence" value="ECO:0007669"/>
    <property type="project" value="UniProtKB-EC"/>
</dbReference>
<dbReference type="GO" id="GO:0051231">
    <property type="term" value="P:spindle elongation"/>
    <property type="evidence" value="ECO:0007669"/>
    <property type="project" value="TreeGrafter"/>
</dbReference>
<dbReference type="GO" id="GO:0005876">
    <property type="term" value="C:spindle microtubule"/>
    <property type="evidence" value="ECO:0007669"/>
    <property type="project" value="TreeGrafter"/>
</dbReference>
<dbReference type="Proteomes" id="UP000631114">
    <property type="component" value="Unassembled WGS sequence"/>
</dbReference>
<dbReference type="PROSITE" id="PS50051">
    <property type="entry name" value="MCM_2"/>
    <property type="match status" value="1"/>
</dbReference>
<dbReference type="InterPro" id="IPR001208">
    <property type="entry name" value="MCM_dom"/>
</dbReference>
<dbReference type="GO" id="GO:0003677">
    <property type="term" value="F:DNA binding"/>
    <property type="evidence" value="ECO:0007669"/>
    <property type="project" value="InterPro"/>
</dbReference>
<dbReference type="InterPro" id="IPR031327">
    <property type="entry name" value="MCM"/>
</dbReference>
<reference evidence="12 13" key="1">
    <citation type="submission" date="2020-10" db="EMBL/GenBank/DDBJ databases">
        <title>The Coptis chinensis genome and diversification of protoberbering-type alkaloids.</title>
        <authorList>
            <person name="Wang B."/>
            <person name="Shu S."/>
            <person name="Song C."/>
            <person name="Liu Y."/>
        </authorList>
    </citation>
    <scope>NUCLEOTIDE SEQUENCE [LARGE SCALE GENOMIC DNA]</scope>
    <source>
        <strain evidence="12">HL-2020</strain>
        <tissue evidence="12">Leaf</tissue>
    </source>
</reference>
<dbReference type="AlphaFoldDB" id="A0A835HYC0"/>
<keyword evidence="13" id="KW-1185">Reference proteome</keyword>
<dbReference type="GO" id="GO:0008017">
    <property type="term" value="F:microtubule binding"/>
    <property type="evidence" value="ECO:0007669"/>
    <property type="project" value="InterPro"/>
</dbReference>
<evidence type="ECO:0000313" key="12">
    <source>
        <dbReference type="EMBL" id="KAF9606966.1"/>
    </source>
</evidence>
<feature type="coiled-coil region" evidence="9">
    <location>
        <begin position="223"/>
        <end position="264"/>
    </location>
</feature>
<comment type="caution">
    <text evidence="8">Lacks conserved residue(s) required for the propagation of feature annotation.</text>
</comment>
<dbReference type="PANTHER" id="PTHR47970:SF12">
    <property type="entry name" value="KINESIN FAMILY MEMBER 11"/>
    <property type="match status" value="1"/>
</dbReference>
<proteinExistence type="inferred from homology"/>
<dbReference type="SMART" id="SM00350">
    <property type="entry name" value="MCM"/>
    <property type="match status" value="1"/>
</dbReference>
<dbReference type="GO" id="GO:0006260">
    <property type="term" value="P:DNA replication"/>
    <property type="evidence" value="ECO:0007669"/>
    <property type="project" value="InterPro"/>
</dbReference>
<evidence type="ECO:0000256" key="7">
    <source>
        <dbReference type="ARBA" id="ARBA00023212"/>
    </source>
</evidence>
<dbReference type="InterPro" id="IPR018525">
    <property type="entry name" value="MCM_CS"/>
</dbReference>
<evidence type="ECO:0000256" key="5">
    <source>
        <dbReference type="ARBA" id="ARBA00022840"/>
    </source>
</evidence>
<feature type="domain" description="Kinesin motor" evidence="11">
    <location>
        <begin position="124"/>
        <end position="198"/>
    </location>
</feature>
<protein>
    <recommendedName>
        <fullName evidence="2">DNA helicase</fullName>
        <ecNumber evidence="2">3.6.4.12</ecNumber>
    </recommendedName>
</protein>
<keyword evidence="3" id="KW-0963">Cytoplasm</keyword>
<dbReference type="GO" id="GO:0072686">
    <property type="term" value="C:mitotic spindle"/>
    <property type="evidence" value="ECO:0007669"/>
    <property type="project" value="TreeGrafter"/>
</dbReference>
<dbReference type="PROSITE" id="PS50067">
    <property type="entry name" value="KINESIN_MOTOR_2"/>
    <property type="match status" value="1"/>
</dbReference>
<dbReference type="EC" id="3.6.4.12" evidence="2"/>
<keyword evidence="6" id="KW-0505">Motor protein</keyword>
<evidence type="ECO:0000256" key="6">
    <source>
        <dbReference type="ARBA" id="ARBA00023175"/>
    </source>
</evidence>
<dbReference type="InterPro" id="IPR036961">
    <property type="entry name" value="Kinesin_motor_dom_sf"/>
</dbReference>
<dbReference type="PROSITE" id="PS00847">
    <property type="entry name" value="MCM_1"/>
    <property type="match status" value="1"/>
</dbReference>
<dbReference type="EMBL" id="JADFTS010000005">
    <property type="protein sequence ID" value="KAF9606966.1"/>
    <property type="molecule type" value="Genomic_DNA"/>
</dbReference>
<dbReference type="GO" id="GO:0005524">
    <property type="term" value="F:ATP binding"/>
    <property type="evidence" value="ECO:0007669"/>
    <property type="project" value="UniProtKB-KW"/>
</dbReference>
<organism evidence="12 13">
    <name type="scientific">Coptis chinensis</name>
    <dbReference type="NCBI Taxonomy" id="261450"/>
    <lineage>
        <taxon>Eukaryota</taxon>
        <taxon>Viridiplantae</taxon>
        <taxon>Streptophyta</taxon>
        <taxon>Embryophyta</taxon>
        <taxon>Tracheophyta</taxon>
        <taxon>Spermatophyta</taxon>
        <taxon>Magnoliopsida</taxon>
        <taxon>Ranunculales</taxon>
        <taxon>Ranunculaceae</taxon>
        <taxon>Coptidoideae</taxon>
        <taxon>Coptis</taxon>
    </lineage>
</organism>
<keyword evidence="4" id="KW-0547">Nucleotide-binding</keyword>
<dbReference type="GO" id="GO:0090307">
    <property type="term" value="P:mitotic spindle assembly"/>
    <property type="evidence" value="ECO:0007669"/>
    <property type="project" value="TreeGrafter"/>
</dbReference>
<evidence type="ECO:0000256" key="4">
    <source>
        <dbReference type="ARBA" id="ARBA00022741"/>
    </source>
</evidence>
<evidence type="ECO:0000259" key="10">
    <source>
        <dbReference type="PROSITE" id="PS50051"/>
    </source>
</evidence>
<dbReference type="GO" id="GO:0008574">
    <property type="term" value="F:plus-end-directed microtubule motor activity"/>
    <property type="evidence" value="ECO:0007669"/>
    <property type="project" value="TreeGrafter"/>
</dbReference>
<dbReference type="InterPro" id="IPR047149">
    <property type="entry name" value="KIF11-like"/>
</dbReference>
<evidence type="ECO:0000256" key="2">
    <source>
        <dbReference type="ARBA" id="ARBA00012551"/>
    </source>
</evidence>
<dbReference type="SUPFAM" id="SSF52540">
    <property type="entry name" value="P-loop containing nucleoside triphosphate hydrolases"/>
    <property type="match status" value="1"/>
</dbReference>
<dbReference type="Gene3D" id="3.40.50.300">
    <property type="entry name" value="P-loop containing nucleotide triphosphate hydrolases"/>
    <property type="match status" value="1"/>
</dbReference>
<dbReference type="InterPro" id="IPR001752">
    <property type="entry name" value="Kinesin_motor_dom"/>
</dbReference>
<dbReference type="OrthoDB" id="354419at2759"/>
<dbReference type="Gene3D" id="3.40.850.10">
    <property type="entry name" value="Kinesin motor domain"/>
    <property type="match status" value="1"/>
</dbReference>
<keyword evidence="9" id="KW-0175">Coiled coil</keyword>
<keyword evidence="5" id="KW-0067">ATP-binding</keyword>
<sequence>MVRRNSSICTSYGGFEAMKMSYKLLLTYNLLFCKQKLVLFELHVFRNQLKGDSKEQAPVRVLAKELDLYNQLLNLLKKDSSLSKIGITCQRWPKVQADKFQELYLTEQEEKLDLENELRECKGSGEINKSLLTLGRVINALVEHSAHIPYRDSKLTRLLRDSLGGKTKTCIIATISPAVHCLEETLSTLDYACRAKNIKTSGENAKVMVGLNAFNGIAMNEKIEQLEIDLDLSSKQADKFQELYLTEQEEKLNLENELRECKNVGERSQRPKSSGGNEGVRGFRALGVRDLSYRLAFIANSVKISDGRRDSDIRNSKRDGEDDDSQQFRWNMLSREYACSTALGALMLDDNGICCIDEFDKMDVRDQPWNNRPSITKAGIQATLNARTSILAAANPTGGRHDKSKPLKYNVALPPAILLSNAWSYIKGM</sequence>
<dbReference type="InterPro" id="IPR027417">
    <property type="entry name" value="P-loop_NTPase"/>
</dbReference>
<evidence type="ECO:0000256" key="8">
    <source>
        <dbReference type="PROSITE-ProRule" id="PRU00283"/>
    </source>
</evidence>
<comment type="subcellular location">
    <subcellularLocation>
        <location evidence="1">Cytoplasm</location>
        <location evidence="1">Cytoskeleton</location>
    </subcellularLocation>
</comment>
<dbReference type="GO" id="GO:0007018">
    <property type="term" value="P:microtubule-based movement"/>
    <property type="evidence" value="ECO:0007669"/>
    <property type="project" value="InterPro"/>
</dbReference>
<name>A0A835HYC0_9MAGN</name>
<evidence type="ECO:0000259" key="11">
    <source>
        <dbReference type="PROSITE" id="PS50067"/>
    </source>
</evidence>
<dbReference type="Pfam" id="PF00225">
    <property type="entry name" value="Kinesin"/>
    <property type="match status" value="1"/>
</dbReference>
<feature type="domain" description="MCM C-terminal AAA(+) ATPase" evidence="10">
    <location>
        <begin position="344"/>
        <end position="418"/>
    </location>
</feature>
<dbReference type="SMART" id="SM00129">
    <property type="entry name" value="KISc"/>
    <property type="match status" value="1"/>
</dbReference>